<proteinExistence type="predicted"/>
<reference evidence="2 3" key="1">
    <citation type="journal article" date="2010" name="Genome Biol. Evol.">
        <title>The sequence of a 1.8-mb bacterial linear plasmid reveals a rich evolutionary reservoir of secondary metabolic pathways.</title>
        <authorList>
            <person name="Medema M.H."/>
            <person name="Trefzer A."/>
            <person name="Kovalchuk A."/>
            <person name="van den Berg M."/>
            <person name="Mueller U."/>
            <person name="Heijne W."/>
            <person name="Wu L."/>
            <person name="Alam M.T."/>
            <person name="Ronning C.M."/>
            <person name="Nierman W.C."/>
            <person name="Bovenberg R.A.L."/>
            <person name="Breitling R."/>
            <person name="Takano E."/>
        </authorList>
    </citation>
    <scope>NUCLEOTIDE SEQUENCE [LARGE SCALE GENOMIC DNA]</scope>
    <source>
        <strain evidence="3">ATCC 27064 / DSM 738 / JCM 4710 / NBRC 13307 / NCIMB 12785 / NRRL 3585 / VKM Ac-602</strain>
    </source>
</reference>
<feature type="region of interest" description="Disordered" evidence="1">
    <location>
        <begin position="319"/>
        <end position="379"/>
    </location>
</feature>
<keyword evidence="3" id="KW-1185">Reference proteome</keyword>
<dbReference type="Proteomes" id="UP000002357">
    <property type="component" value="Chromosome"/>
</dbReference>
<dbReference type="eggNOG" id="ENOG5031D4Y">
    <property type="taxonomic scope" value="Bacteria"/>
</dbReference>
<dbReference type="AlphaFoldDB" id="E2Q9T6"/>
<evidence type="ECO:0000313" key="2">
    <source>
        <dbReference type="EMBL" id="EFG07663.1"/>
    </source>
</evidence>
<accession>E2Q9T6</accession>
<dbReference type="GeneID" id="93730856"/>
<dbReference type="OrthoDB" id="3422149at2"/>
<gene>
    <name evidence="2" type="ORF">SCLAV_2591</name>
</gene>
<feature type="compositionally biased region" description="Pro residues" evidence="1">
    <location>
        <begin position="337"/>
        <end position="347"/>
    </location>
</feature>
<dbReference type="EMBL" id="CM000913">
    <property type="protein sequence ID" value="EFG07663.1"/>
    <property type="molecule type" value="Genomic_DNA"/>
</dbReference>
<sequence>MHRRNGPSLGLGAALCLILFGTGAAQESPIWPWIFLGAVAIGAIGLWRANRSPTAAPEPEPALPTDSPYEVVHVENIALPSAVADYDFRFSASIWWRPFGERQGETPAWSAQAVAAILSRAESITRGEHPGHWDSARYRLQGALGAPAPDDSFAVTAMASHVTLALVAGDRERLENLATLRKTQATWHHERQYERDKREYFATEILSTPGSAVTWWLAQHDDEVERAVDLIGPLACLSAASNNAEVPELFRHLVPPPAARWESPGRSDDPTASSRIPEDGMTVDPLLRDTSQLLETLDLAEGSDERSVFVHRLIRSTAAADRPTAAEHLREHLTPYSPAPDPEPPAATIPTDPRSSWPEPEPPESHRPGHEGTPGGDES</sequence>
<evidence type="ECO:0000313" key="3">
    <source>
        <dbReference type="Proteomes" id="UP000002357"/>
    </source>
</evidence>
<dbReference type="RefSeq" id="WP_003960928.1">
    <property type="nucleotide sequence ID" value="NZ_CM000913.1"/>
</dbReference>
<organism evidence="2 3">
    <name type="scientific">Streptomyces clavuligerus</name>
    <dbReference type="NCBI Taxonomy" id="1901"/>
    <lineage>
        <taxon>Bacteria</taxon>
        <taxon>Bacillati</taxon>
        <taxon>Actinomycetota</taxon>
        <taxon>Actinomycetes</taxon>
        <taxon>Kitasatosporales</taxon>
        <taxon>Streptomycetaceae</taxon>
        <taxon>Streptomyces</taxon>
    </lineage>
</organism>
<name>E2Q9T6_STRCL</name>
<evidence type="ECO:0000256" key="1">
    <source>
        <dbReference type="SAM" id="MobiDB-lite"/>
    </source>
</evidence>
<feature type="region of interest" description="Disordered" evidence="1">
    <location>
        <begin position="256"/>
        <end position="284"/>
    </location>
</feature>
<feature type="compositionally biased region" description="Basic and acidic residues" evidence="1">
    <location>
        <begin position="324"/>
        <end position="333"/>
    </location>
</feature>
<protein>
    <submittedName>
        <fullName evidence="2">Uncharacterized protein</fullName>
    </submittedName>
</protein>
<dbReference type="STRING" id="1901.BB341_15555"/>
<feature type="compositionally biased region" description="Low complexity" evidence="1">
    <location>
        <begin position="348"/>
        <end position="358"/>
    </location>
</feature>
<dbReference type="KEGG" id="sclf:BB341_15555"/>